<evidence type="ECO:0000313" key="1">
    <source>
        <dbReference type="EMBL" id="EXJ93343.1"/>
    </source>
</evidence>
<accession>W9YLD6</accession>
<keyword evidence="2" id="KW-1185">Reference proteome</keyword>
<comment type="caution">
    <text evidence="1">The sequence shown here is derived from an EMBL/GenBank/DDBJ whole genome shotgun (WGS) entry which is preliminary data.</text>
</comment>
<sequence length="86" mass="9228">MARKADDTSQFGDFLADVTRSTVYGIGHLVKNSASGFLNEAYQSTQPAAPSPPSTSVAVGFGAHWLRYLLGRTEWTLPCVGIKVVL</sequence>
<dbReference type="EMBL" id="AMWN01000002">
    <property type="protein sequence ID" value="EXJ93343.1"/>
    <property type="molecule type" value="Genomic_DNA"/>
</dbReference>
<gene>
    <name evidence="1" type="ORF">A1O1_01735</name>
</gene>
<reference evidence="1 2" key="1">
    <citation type="submission" date="2013-03" db="EMBL/GenBank/DDBJ databases">
        <title>The Genome Sequence of Capronia coronata CBS 617.96.</title>
        <authorList>
            <consortium name="The Broad Institute Genomics Platform"/>
            <person name="Cuomo C."/>
            <person name="de Hoog S."/>
            <person name="Gorbushina A."/>
            <person name="Walker B."/>
            <person name="Young S.K."/>
            <person name="Zeng Q."/>
            <person name="Gargeya S."/>
            <person name="Fitzgerald M."/>
            <person name="Haas B."/>
            <person name="Abouelleil A."/>
            <person name="Allen A.W."/>
            <person name="Alvarado L."/>
            <person name="Arachchi H.M."/>
            <person name="Berlin A.M."/>
            <person name="Chapman S.B."/>
            <person name="Gainer-Dewar J."/>
            <person name="Goldberg J."/>
            <person name="Griggs A."/>
            <person name="Gujja S."/>
            <person name="Hansen M."/>
            <person name="Howarth C."/>
            <person name="Imamovic A."/>
            <person name="Ireland A."/>
            <person name="Larimer J."/>
            <person name="McCowan C."/>
            <person name="Murphy C."/>
            <person name="Pearson M."/>
            <person name="Poon T.W."/>
            <person name="Priest M."/>
            <person name="Roberts A."/>
            <person name="Saif S."/>
            <person name="Shea T."/>
            <person name="Sisk P."/>
            <person name="Sykes S."/>
            <person name="Wortman J."/>
            <person name="Nusbaum C."/>
            <person name="Birren B."/>
        </authorList>
    </citation>
    <scope>NUCLEOTIDE SEQUENCE [LARGE SCALE GENOMIC DNA]</scope>
    <source>
        <strain evidence="1 2">CBS 617.96</strain>
    </source>
</reference>
<name>W9YLD6_9EURO</name>
<protein>
    <submittedName>
        <fullName evidence="1">Uncharacterized protein</fullName>
    </submittedName>
</protein>
<dbReference type="RefSeq" id="XP_007720837.1">
    <property type="nucleotide sequence ID" value="XM_007722647.1"/>
</dbReference>
<dbReference type="OrthoDB" id="5563033at2759"/>
<organism evidence="1 2">
    <name type="scientific">Capronia coronata CBS 617.96</name>
    <dbReference type="NCBI Taxonomy" id="1182541"/>
    <lineage>
        <taxon>Eukaryota</taxon>
        <taxon>Fungi</taxon>
        <taxon>Dikarya</taxon>
        <taxon>Ascomycota</taxon>
        <taxon>Pezizomycotina</taxon>
        <taxon>Eurotiomycetes</taxon>
        <taxon>Chaetothyriomycetidae</taxon>
        <taxon>Chaetothyriales</taxon>
        <taxon>Herpotrichiellaceae</taxon>
        <taxon>Capronia</taxon>
    </lineage>
</organism>
<dbReference type="HOGENOM" id="CLU_157376_0_0_1"/>
<proteinExistence type="predicted"/>
<evidence type="ECO:0000313" key="2">
    <source>
        <dbReference type="Proteomes" id="UP000019484"/>
    </source>
</evidence>
<dbReference type="AlphaFoldDB" id="W9YLD6"/>
<dbReference type="Proteomes" id="UP000019484">
    <property type="component" value="Unassembled WGS sequence"/>
</dbReference>
<dbReference type="GeneID" id="19156636"/>